<dbReference type="FunFam" id="3.30.565.10:FF:000010">
    <property type="entry name" value="Sensor histidine kinase RcsC"/>
    <property type="match status" value="1"/>
</dbReference>
<evidence type="ECO:0000256" key="1">
    <source>
        <dbReference type="ARBA" id="ARBA00022553"/>
    </source>
</evidence>
<evidence type="ECO:0000313" key="7">
    <source>
        <dbReference type="Proteomes" id="UP000241769"/>
    </source>
</evidence>
<dbReference type="SUPFAM" id="SSF55874">
    <property type="entry name" value="ATPase domain of HSP90 chaperone/DNA topoisomerase II/histidine kinase"/>
    <property type="match status" value="1"/>
</dbReference>
<dbReference type="OrthoDB" id="18630at2759"/>
<evidence type="ECO:0000259" key="4">
    <source>
        <dbReference type="PROSITE" id="PS50109"/>
    </source>
</evidence>
<proteinExistence type="predicted"/>
<feature type="modified residue" description="4-aspartylphosphate" evidence="3">
    <location>
        <position position="837"/>
    </location>
</feature>
<gene>
    <name evidence="6" type="ORF">PROFUN_04427</name>
</gene>
<dbReference type="CDD" id="cd00082">
    <property type="entry name" value="HisKA"/>
    <property type="match status" value="1"/>
</dbReference>
<dbReference type="SMART" id="SM00448">
    <property type="entry name" value="REC"/>
    <property type="match status" value="1"/>
</dbReference>
<dbReference type="Pfam" id="PF02518">
    <property type="entry name" value="HATPase_c"/>
    <property type="match status" value="1"/>
</dbReference>
<organism evidence="6 7">
    <name type="scientific">Planoprotostelium fungivorum</name>
    <dbReference type="NCBI Taxonomy" id="1890364"/>
    <lineage>
        <taxon>Eukaryota</taxon>
        <taxon>Amoebozoa</taxon>
        <taxon>Evosea</taxon>
        <taxon>Variosea</taxon>
        <taxon>Cavosteliida</taxon>
        <taxon>Cavosteliaceae</taxon>
        <taxon>Planoprotostelium</taxon>
    </lineage>
</organism>
<feature type="domain" description="Histidine kinase" evidence="4">
    <location>
        <begin position="409"/>
        <end position="632"/>
    </location>
</feature>
<accession>A0A2P6NVK9</accession>
<dbReference type="InterPro" id="IPR004358">
    <property type="entry name" value="Sig_transdc_His_kin-like_C"/>
</dbReference>
<dbReference type="SMART" id="SM00387">
    <property type="entry name" value="HATPase_c"/>
    <property type="match status" value="1"/>
</dbReference>
<dbReference type="Pfam" id="PF00072">
    <property type="entry name" value="Response_reg"/>
    <property type="match status" value="1"/>
</dbReference>
<dbReference type="SMART" id="SM00388">
    <property type="entry name" value="HisKA"/>
    <property type="match status" value="1"/>
</dbReference>
<evidence type="ECO:0000313" key="6">
    <source>
        <dbReference type="EMBL" id="PRP87999.1"/>
    </source>
</evidence>
<dbReference type="InterPro" id="IPR003661">
    <property type="entry name" value="HisK_dim/P_dom"/>
</dbReference>
<dbReference type="PROSITE" id="PS50110">
    <property type="entry name" value="RESPONSE_REGULATORY"/>
    <property type="match status" value="1"/>
</dbReference>
<dbReference type="CDD" id="cd16922">
    <property type="entry name" value="HATPase_EvgS-ArcB-TorS-like"/>
    <property type="match status" value="1"/>
</dbReference>
<keyword evidence="1 3" id="KW-0597">Phosphoprotein</keyword>
<dbReference type="CDD" id="cd17546">
    <property type="entry name" value="REC_hyHK_CKI1_RcsC-like"/>
    <property type="match status" value="1"/>
</dbReference>
<feature type="domain" description="Response regulatory" evidence="5">
    <location>
        <begin position="788"/>
        <end position="903"/>
    </location>
</feature>
<dbReference type="Pfam" id="PF00512">
    <property type="entry name" value="HisKA"/>
    <property type="match status" value="1"/>
</dbReference>
<dbReference type="InterPro" id="IPR011006">
    <property type="entry name" value="CheY-like_superfamily"/>
</dbReference>
<dbReference type="InterPro" id="IPR036097">
    <property type="entry name" value="HisK_dim/P_sf"/>
</dbReference>
<dbReference type="Gene3D" id="3.40.50.2300">
    <property type="match status" value="1"/>
</dbReference>
<dbReference type="SUPFAM" id="SSF52172">
    <property type="entry name" value="CheY-like"/>
    <property type="match status" value="1"/>
</dbReference>
<dbReference type="Gene3D" id="3.30.565.10">
    <property type="entry name" value="Histidine kinase-like ATPase, C-terminal domain"/>
    <property type="match status" value="1"/>
</dbReference>
<dbReference type="AlphaFoldDB" id="A0A2P6NVK9"/>
<dbReference type="InterPro" id="IPR005467">
    <property type="entry name" value="His_kinase_dom"/>
</dbReference>
<evidence type="ECO:0000259" key="5">
    <source>
        <dbReference type="PROSITE" id="PS50110"/>
    </source>
</evidence>
<dbReference type="PANTHER" id="PTHR45339">
    <property type="entry name" value="HYBRID SIGNAL TRANSDUCTION HISTIDINE KINASE J"/>
    <property type="match status" value="1"/>
</dbReference>
<dbReference type="PROSITE" id="PS50109">
    <property type="entry name" value="HIS_KIN"/>
    <property type="match status" value="1"/>
</dbReference>
<protein>
    <submittedName>
        <fullName evidence="6">PAS fold family</fullName>
    </submittedName>
</protein>
<keyword evidence="2" id="KW-0902">Two-component regulatory system</keyword>
<dbReference type="PRINTS" id="PR00344">
    <property type="entry name" value="BCTRLSENSOR"/>
</dbReference>
<name>A0A2P6NVK9_9EUKA</name>
<reference evidence="6 7" key="1">
    <citation type="journal article" date="2018" name="Genome Biol. Evol.">
        <title>Multiple Roots of Fruiting Body Formation in Amoebozoa.</title>
        <authorList>
            <person name="Hillmann F."/>
            <person name="Forbes G."/>
            <person name="Novohradska S."/>
            <person name="Ferling I."/>
            <person name="Riege K."/>
            <person name="Groth M."/>
            <person name="Westermann M."/>
            <person name="Marz M."/>
            <person name="Spaller T."/>
            <person name="Winckler T."/>
            <person name="Schaap P."/>
            <person name="Glockner G."/>
        </authorList>
    </citation>
    <scope>NUCLEOTIDE SEQUENCE [LARGE SCALE GENOMIC DNA]</scope>
    <source>
        <strain evidence="6 7">Jena</strain>
    </source>
</reference>
<dbReference type="EMBL" id="MDYQ01000015">
    <property type="protein sequence ID" value="PRP87999.1"/>
    <property type="molecule type" value="Genomic_DNA"/>
</dbReference>
<dbReference type="GO" id="GO:0000155">
    <property type="term" value="F:phosphorelay sensor kinase activity"/>
    <property type="evidence" value="ECO:0007669"/>
    <property type="project" value="InterPro"/>
</dbReference>
<dbReference type="SUPFAM" id="SSF47384">
    <property type="entry name" value="Homodimeric domain of signal transducing histidine kinase"/>
    <property type="match status" value="1"/>
</dbReference>
<dbReference type="InterPro" id="IPR036890">
    <property type="entry name" value="HATPase_C_sf"/>
</dbReference>
<evidence type="ECO:0000256" key="2">
    <source>
        <dbReference type="ARBA" id="ARBA00023012"/>
    </source>
</evidence>
<comment type="caution">
    <text evidence="6">The sequence shown here is derived from an EMBL/GenBank/DDBJ whole genome shotgun (WGS) entry which is preliminary data.</text>
</comment>
<dbReference type="InterPro" id="IPR003594">
    <property type="entry name" value="HATPase_dom"/>
</dbReference>
<evidence type="ECO:0000256" key="3">
    <source>
        <dbReference type="PROSITE-ProRule" id="PRU00169"/>
    </source>
</evidence>
<keyword evidence="7" id="KW-1185">Reference proteome</keyword>
<sequence length="903" mass="103623">MIKRRRLDDGVEEVIPEALFNVREGILFVRQEKEEYRMGYANLAACRLFSLLEEELLQLAHPVFTCCDAEVETGTNDLLDEHQQVCPAFWRCIHRCVQNGKPQKAAFRSVAAKGGFYAIKSRFFPSKNSQHPIQIYLTAKRYTLAVDPPTQFKLDELLWLRRTVDISTVQSHLFKTDPAERDIYFYNVSKPSQRELWSGMSNESLNLWMNTLHPQEGVQTAEHLTDILGRDRFIESRWEYLGSVEDGTGKVKRMKEGEEEKGWKHKFVAITVDRTEERRIQAHLKSTIDIQSQFMESTKEMMFVGEYLYCMTNRAADEFMTEPVTGKTTSELKILPEQIAWYQRIYDRLERSEIGLQIHELVYDVWHHQTFQFTAWKLSPLTYAVSMNDVTNLMKLMKENEERSRFLATMSHEIRTPLTGLMGVISYFEDSIKTKKREDEENLRMARSCGGQLLDVINDILDYSKIEAGGLKMHMTPVCLQDVLEESLEIVCSHANQKELDLVFRTDLPIDLTVVVDQTRLKQVLVNLLSNSIKFTSAGEIVLYATCKELTHDFCNLIISVTDTGIGISESFMGQIFKPFRQSDSTSTRVHGGTGLGLTISQNYMEKMNGLISVESKEGVGSTFTVTAKVQRVHQLTPETEKLNEIYDSVKRYCMAKRVKVGIIEKNQRQREAITETMERLNIQVQRNSDGEAVGHTEEGCRLWLVDTNETTEVITRVQKECREKGRPLLFIGKNVDHIPNIDSSLRLSKPIHVRKMIRILGQILIPPPAQKQATQEKEEVQPWIGRKVLVAEDNLFNQRVIRYALKAFGLEANIVNNGQEAVDACLKDDYDVILMDSMMPVLDGIEATQKIRQLVDQRQPKIWALTADATEEHQKLCLSVGMDGVLHKPVDRKQLEKMFASL</sequence>
<dbReference type="Proteomes" id="UP000241769">
    <property type="component" value="Unassembled WGS sequence"/>
</dbReference>
<dbReference type="Gene3D" id="1.10.287.130">
    <property type="match status" value="1"/>
</dbReference>
<dbReference type="STRING" id="1890364.A0A2P6NVK9"/>
<dbReference type="PANTHER" id="PTHR45339:SF1">
    <property type="entry name" value="HYBRID SIGNAL TRANSDUCTION HISTIDINE KINASE J"/>
    <property type="match status" value="1"/>
</dbReference>
<dbReference type="InterPro" id="IPR001789">
    <property type="entry name" value="Sig_transdc_resp-reg_receiver"/>
</dbReference>
<dbReference type="InParanoid" id="A0A2P6NVK9"/>